<dbReference type="PANTHER" id="PTHR32385">
    <property type="entry name" value="MANNOSYL PHOSPHORYLINOSITOL CERAMIDE SYNTHASE"/>
    <property type="match status" value="1"/>
</dbReference>
<dbReference type="Proteomes" id="UP000263754">
    <property type="component" value="Unassembled WGS sequence"/>
</dbReference>
<reference evidence="2 5" key="2">
    <citation type="journal article" date="2019" name="Nat. Med.">
        <title>A library of human gut bacterial isolates paired with longitudinal multiomics data enables mechanistic microbiome research.</title>
        <authorList>
            <person name="Poyet M."/>
            <person name="Groussin M."/>
            <person name="Gibbons S.M."/>
            <person name="Avila-Pacheco J."/>
            <person name="Jiang X."/>
            <person name="Kearney S.M."/>
            <person name="Perrotta A.R."/>
            <person name="Berdy B."/>
            <person name="Zhao S."/>
            <person name="Lieberman T.D."/>
            <person name="Swanson P.K."/>
            <person name="Smith M."/>
            <person name="Roesemann S."/>
            <person name="Alexander J.E."/>
            <person name="Rich S.A."/>
            <person name="Livny J."/>
            <person name="Vlamakis H."/>
            <person name="Clish C."/>
            <person name="Bullock K."/>
            <person name="Deik A."/>
            <person name="Scott J."/>
            <person name="Pierce K.A."/>
            <person name="Xavier R.J."/>
            <person name="Alm E.J."/>
        </authorList>
    </citation>
    <scope>NUCLEOTIDE SEQUENCE [LARGE SCALE GENOMIC DNA]</scope>
    <source>
        <strain evidence="2 5">BIOML-A21</strain>
    </source>
</reference>
<organism evidence="3 4">
    <name type="scientific">Bacteroides uniformis</name>
    <dbReference type="NCBI Taxonomy" id="820"/>
    <lineage>
        <taxon>Bacteria</taxon>
        <taxon>Pseudomonadati</taxon>
        <taxon>Bacteroidota</taxon>
        <taxon>Bacteroidia</taxon>
        <taxon>Bacteroidales</taxon>
        <taxon>Bacteroidaceae</taxon>
        <taxon>Bacteroides</taxon>
    </lineage>
</organism>
<name>A0A374MXJ4_BACUN</name>
<dbReference type="Gene3D" id="3.90.550.20">
    <property type="match status" value="1"/>
</dbReference>
<evidence type="ECO:0000313" key="2">
    <source>
        <dbReference type="EMBL" id="KAB4187622.1"/>
    </source>
</evidence>
<dbReference type="PANTHER" id="PTHR32385:SF15">
    <property type="entry name" value="INOSITOL PHOSPHOCERAMIDE MANNOSYLTRANSFERASE 1"/>
    <property type="match status" value="1"/>
</dbReference>
<dbReference type="GO" id="GO:0000030">
    <property type="term" value="F:mannosyltransferase activity"/>
    <property type="evidence" value="ECO:0007669"/>
    <property type="project" value="TreeGrafter"/>
</dbReference>
<proteinExistence type="predicted"/>
<dbReference type="SUPFAM" id="SSF53448">
    <property type="entry name" value="Nucleotide-diphospho-sugar transferases"/>
    <property type="match status" value="1"/>
</dbReference>
<evidence type="ECO:0000313" key="4">
    <source>
        <dbReference type="Proteomes" id="UP000263754"/>
    </source>
</evidence>
<keyword evidence="1 3" id="KW-0808">Transferase</keyword>
<dbReference type="Proteomes" id="UP000442334">
    <property type="component" value="Unassembled WGS sequence"/>
</dbReference>
<dbReference type="EMBL" id="QSOF01000011">
    <property type="protein sequence ID" value="RGI76166.1"/>
    <property type="molecule type" value="Genomic_DNA"/>
</dbReference>
<gene>
    <name evidence="3" type="ORF">DXD90_09135</name>
    <name evidence="2" type="ORF">GAQ34_02530</name>
</gene>
<evidence type="ECO:0000313" key="3">
    <source>
        <dbReference type="EMBL" id="RGI76166.1"/>
    </source>
</evidence>
<evidence type="ECO:0000313" key="5">
    <source>
        <dbReference type="Proteomes" id="UP000442334"/>
    </source>
</evidence>
<dbReference type="InterPro" id="IPR029044">
    <property type="entry name" value="Nucleotide-diphossugar_trans"/>
</dbReference>
<dbReference type="InterPro" id="IPR007577">
    <property type="entry name" value="GlycoTrfase_DXD_sugar-bd_CS"/>
</dbReference>
<comment type="caution">
    <text evidence="3">The sequence shown here is derived from an EMBL/GenBank/DDBJ whole genome shotgun (WGS) entry which is preliminary data.</text>
</comment>
<dbReference type="GO" id="GO:0051999">
    <property type="term" value="P:mannosyl-inositol phosphorylceramide biosynthetic process"/>
    <property type="evidence" value="ECO:0007669"/>
    <property type="project" value="TreeGrafter"/>
</dbReference>
<reference evidence="3 4" key="1">
    <citation type="submission" date="2018-08" db="EMBL/GenBank/DDBJ databases">
        <title>A genome reference for cultivated species of the human gut microbiota.</title>
        <authorList>
            <person name="Zou Y."/>
            <person name="Xue W."/>
            <person name="Luo G."/>
        </authorList>
    </citation>
    <scope>NUCLEOTIDE SEQUENCE [LARGE SCALE GENOMIC DNA]</scope>
    <source>
        <strain evidence="3 4">TM10-17</strain>
    </source>
</reference>
<protein>
    <submittedName>
        <fullName evidence="3">Glycosyl transferase</fullName>
    </submittedName>
</protein>
<dbReference type="EMBL" id="WCUA01000002">
    <property type="protein sequence ID" value="KAB4187622.1"/>
    <property type="molecule type" value="Genomic_DNA"/>
</dbReference>
<dbReference type="GO" id="GO:0016020">
    <property type="term" value="C:membrane"/>
    <property type="evidence" value="ECO:0007669"/>
    <property type="project" value="GOC"/>
</dbReference>
<accession>A0A374MXJ4</accession>
<dbReference type="RefSeq" id="WP_117963259.1">
    <property type="nucleotide sequence ID" value="NZ_DAWDFC010000012.1"/>
</dbReference>
<evidence type="ECO:0000256" key="1">
    <source>
        <dbReference type="ARBA" id="ARBA00022679"/>
    </source>
</evidence>
<dbReference type="AlphaFoldDB" id="A0A374MXJ4"/>
<dbReference type="InterPro" id="IPR051706">
    <property type="entry name" value="Glycosyltransferase_domain"/>
</dbReference>
<sequence length="259" mass="30521">MIPKIIHYMWFGENPLPESTKKYIESWKKFCPEYAIKEWNEHNFDINSCRYVAEAYLQKKWAFVADYVRFYVLYNEGGIYLDTDMEMVRSFEPLRKHKAFFGFATDGLTLPVFGSEAKTDFIADMLDDYHKRSFIKLDGTYDTTPLDVPALRILKEKYGLIENYQYQELADGTAIYPKQYFYSTDANTGKITKYPELFCIHYADASWLSDDVKAELIRRRRLVKILGEKLGLYVDAFINYLFKDGLLTALKKTFSVLRR</sequence>
<dbReference type="Pfam" id="PF04488">
    <property type="entry name" value="Gly_transf_sug"/>
    <property type="match status" value="1"/>
</dbReference>